<keyword evidence="3" id="KW-1185">Reference proteome</keyword>
<gene>
    <name evidence="2" type="ORF">NADRNF5_1372</name>
</gene>
<evidence type="ECO:0000259" key="1">
    <source>
        <dbReference type="Pfam" id="PF14338"/>
    </source>
</evidence>
<evidence type="ECO:0000313" key="2">
    <source>
        <dbReference type="EMBL" id="AJW71058.1"/>
    </source>
</evidence>
<name>A0A0D5C3C3_9ARCH</name>
<dbReference type="Pfam" id="PF14338">
    <property type="entry name" value="Mrr_N"/>
    <property type="match status" value="1"/>
</dbReference>
<dbReference type="InterPro" id="IPR025745">
    <property type="entry name" value="Mrr-like_N_dom"/>
</dbReference>
<dbReference type="GeneID" id="24820562"/>
<dbReference type="KEGG" id="nin:NADRNF5_1372"/>
<reference evidence="2 3" key="2">
    <citation type="journal article" date="2016" name="ISME J.">
        <title>Physiological and genomic characterization of two novel marine thaumarchaeal strains indicates niche differentiation.</title>
        <authorList>
            <person name="Bayer B."/>
            <person name="Vojvoda J."/>
            <person name="Offre P."/>
            <person name="Alves R.J."/>
            <person name="Elisabeth N.H."/>
            <person name="Garcia J.A."/>
            <person name="Volland J.M."/>
            <person name="Srivastava A."/>
            <person name="Schleper C."/>
            <person name="Herndl G.J."/>
        </authorList>
    </citation>
    <scope>NUCLEOTIDE SEQUENCE [LARGE SCALE GENOMIC DNA]</scope>
    <source>
        <strain evidence="2 3">NF5</strain>
    </source>
</reference>
<dbReference type="AlphaFoldDB" id="A0A0D5C3C3"/>
<dbReference type="OrthoDB" id="386462at2157"/>
<sequence>MAKIDFERLMWPMLEIGSNNEISVSDAETKLAKQFKLTEKQRNQRKKSGPETKLKNRAFWARNYLEHAGLVTVPKRGYYQTTKLGKKLLKKNLEYIDTKYLMDHYKKFRDFYNTVLESKKLARQQRKSETVPKQTGIVVFLDALGTKGIWNREKEKNKIINSWSTYTKNFEQEIKKLNTRDYSFMTFSDTIIIAIQPYNKQKTLFELSPILSSAIIDSMILERPIRGSISFGDYYYKGNEFIIGKAIDEAVEYNTIPQWIGISAAPSAHSIIENMPKSQLESRYKKYDIPTKETLEQNAWVVDWASTADNYIEDVKFEKRKKKFQNTAGLLKNNISKVLDINANIKWRNTQKFFETVN</sequence>
<evidence type="ECO:0000313" key="3">
    <source>
        <dbReference type="Proteomes" id="UP000032408"/>
    </source>
</evidence>
<protein>
    <recommendedName>
        <fullName evidence="1">Restriction system protein Mrr-like N-terminal domain-containing protein</fullName>
    </recommendedName>
</protein>
<accession>A0A0D5C3C3</accession>
<dbReference type="EMBL" id="CP011070">
    <property type="protein sequence ID" value="AJW71058.1"/>
    <property type="molecule type" value="Genomic_DNA"/>
</dbReference>
<reference evidence="3" key="1">
    <citation type="submission" date="2015-03" db="EMBL/GenBank/DDBJ databases">
        <title>Characterization of two novel Thaumarchaeota isolated from the Northern Adriatic Sea.</title>
        <authorList>
            <person name="Bayer B."/>
            <person name="Vojvoda J."/>
            <person name="Offre P."/>
            <person name="Srivastava A."/>
            <person name="Elisabeth N."/>
            <person name="Garcia J.A.L."/>
            <person name="Schleper C."/>
            <person name="Herndl G.J."/>
        </authorList>
    </citation>
    <scope>NUCLEOTIDE SEQUENCE [LARGE SCALE GENOMIC DNA]</scope>
    <source>
        <strain evidence="3">NF5</strain>
    </source>
</reference>
<organism evidence="2 3">
    <name type="scientific">Nitrosopumilus adriaticus</name>
    <dbReference type="NCBI Taxonomy" id="1580092"/>
    <lineage>
        <taxon>Archaea</taxon>
        <taxon>Nitrososphaerota</taxon>
        <taxon>Nitrososphaeria</taxon>
        <taxon>Nitrosopumilales</taxon>
        <taxon>Nitrosopumilaceae</taxon>
        <taxon>Nitrosopumilus</taxon>
    </lineage>
</organism>
<dbReference type="Proteomes" id="UP000032408">
    <property type="component" value="Chromosome"/>
</dbReference>
<proteinExistence type="predicted"/>
<dbReference type="STRING" id="1580092.NADRNF5_1372"/>
<dbReference type="HOGENOM" id="CLU_772941_0_0_2"/>
<feature type="domain" description="Restriction system protein Mrr-like N-terminal" evidence="1">
    <location>
        <begin position="6"/>
        <end position="90"/>
    </location>
</feature>
<dbReference type="RefSeq" id="WP_048116358.1">
    <property type="nucleotide sequence ID" value="NZ_CP011070.1"/>
</dbReference>